<evidence type="ECO:0000313" key="3">
    <source>
        <dbReference type="EMBL" id="KKD00870.1"/>
    </source>
</evidence>
<keyword evidence="1" id="KW-0812">Transmembrane</keyword>
<dbReference type="InterPro" id="IPR018247">
    <property type="entry name" value="EF_Hand_1_Ca_BS"/>
</dbReference>
<dbReference type="AlphaFoldDB" id="A0A0F5VHA4"/>
<dbReference type="Proteomes" id="UP000033633">
    <property type="component" value="Unassembled WGS sequence"/>
</dbReference>
<evidence type="ECO:0000256" key="2">
    <source>
        <dbReference type="SAM" id="SignalP"/>
    </source>
</evidence>
<dbReference type="OrthoDB" id="9808870at2"/>
<feature type="transmembrane region" description="Helical" evidence="1">
    <location>
        <begin position="258"/>
        <end position="275"/>
    </location>
</feature>
<dbReference type="EMBL" id="JWYV01000002">
    <property type="protein sequence ID" value="KKD00870.1"/>
    <property type="molecule type" value="Genomic_DNA"/>
</dbReference>
<dbReference type="STRING" id="265726.KY46_03400"/>
<keyword evidence="4" id="KW-1185">Reference proteome</keyword>
<dbReference type="PATRIC" id="fig|265726.11.peg.2026"/>
<proteinExistence type="predicted"/>
<feature type="transmembrane region" description="Helical" evidence="1">
    <location>
        <begin position="232"/>
        <end position="252"/>
    </location>
</feature>
<reference evidence="3 4" key="1">
    <citation type="submission" date="2014-12" db="EMBL/GenBank/DDBJ databases">
        <title>Mercury Reductase activity and rhizosphere competence traits in the genome of root associated Photobacterium halotolerans MELD1.</title>
        <authorList>
            <person name="Mathew D.C."/>
            <person name="Huang C.-C."/>
        </authorList>
    </citation>
    <scope>NUCLEOTIDE SEQUENCE [LARGE SCALE GENOMIC DNA]</scope>
    <source>
        <strain evidence="3 4">MELD1</strain>
    </source>
</reference>
<feature type="chain" id="PRO_5002496518" description="HupE/UreJ family protein" evidence="2">
    <location>
        <begin position="20"/>
        <end position="370"/>
    </location>
</feature>
<feature type="transmembrane region" description="Helical" evidence="1">
    <location>
        <begin position="282"/>
        <end position="301"/>
    </location>
</feature>
<evidence type="ECO:0008006" key="5">
    <source>
        <dbReference type="Google" id="ProtNLM"/>
    </source>
</evidence>
<dbReference type="Pfam" id="PF13795">
    <property type="entry name" value="HupE_UreJ_2"/>
    <property type="match status" value="1"/>
</dbReference>
<dbReference type="PROSITE" id="PS00018">
    <property type="entry name" value="EF_HAND_1"/>
    <property type="match status" value="1"/>
</dbReference>
<evidence type="ECO:0000256" key="1">
    <source>
        <dbReference type="SAM" id="Phobius"/>
    </source>
</evidence>
<feature type="signal peptide" evidence="2">
    <location>
        <begin position="1"/>
        <end position="19"/>
    </location>
</feature>
<feature type="transmembrane region" description="Helical" evidence="1">
    <location>
        <begin position="183"/>
        <end position="211"/>
    </location>
</feature>
<feature type="transmembrane region" description="Helical" evidence="1">
    <location>
        <begin position="313"/>
        <end position="337"/>
    </location>
</feature>
<organism evidence="3 4">
    <name type="scientific">Photobacterium halotolerans</name>
    <dbReference type="NCBI Taxonomy" id="265726"/>
    <lineage>
        <taxon>Bacteria</taxon>
        <taxon>Pseudomonadati</taxon>
        <taxon>Pseudomonadota</taxon>
        <taxon>Gammaproteobacteria</taxon>
        <taxon>Vibrionales</taxon>
        <taxon>Vibrionaceae</taxon>
        <taxon>Photobacterium</taxon>
    </lineage>
</organism>
<keyword evidence="1" id="KW-1133">Transmembrane helix</keyword>
<evidence type="ECO:0000313" key="4">
    <source>
        <dbReference type="Proteomes" id="UP000033633"/>
    </source>
</evidence>
<sequence>MRTLVIIFALLVAAFSAQAHQLSTAYLTLAQDNNATLSGNWQLQLSDLYPLMADKGIVLDTNQDGKLSWRELESQQAAIQAQLLSQLAVEQGGNRCNMTVAGNMMLESHANQPYLWLPLEVHCSSAAGLNLFYQAMFDINTGHKLIVNITQSEQSINRILDSGNRSLAVNMQASSMGETAREYLYQGIVHILIGTDHILFLLALLLTCVLYRDKQQWKGIDSPKSILISTTWIITAFTLAHSITLTATALNWLPSSRWVEFLIAVSVVFAALNNIFPLITKLGWVTFGFGLLHGMGFASVLGELGLPASHTLLAVVAFNVGVELGQLFILLLALPVLILVRHQWRYQRWFMPAGSACIALVAVQWSIERF</sequence>
<protein>
    <recommendedName>
        <fullName evidence="5">HupE/UreJ family protein</fullName>
    </recommendedName>
</protein>
<keyword evidence="2" id="KW-0732">Signal</keyword>
<dbReference type="InterPro" id="IPR032809">
    <property type="entry name" value="Put_HupE_UreJ"/>
</dbReference>
<dbReference type="RefSeq" id="WP_046219235.1">
    <property type="nucleotide sequence ID" value="NZ_JWYV01000002.1"/>
</dbReference>
<comment type="caution">
    <text evidence="3">The sequence shown here is derived from an EMBL/GenBank/DDBJ whole genome shotgun (WGS) entry which is preliminary data.</text>
</comment>
<keyword evidence="1" id="KW-0472">Membrane</keyword>
<accession>A0A0F5VHA4</accession>
<gene>
    <name evidence="3" type="ORF">KY46_03400</name>
</gene>
<name>A0A0F5VHA4_9GAMM</name>